<keyword evidence="3" id="KW-1185">Reference proteome</keyword>
<dbReference type="STRING" id="3880.G7JW98"/>
<dbReference type="Gene3D" id="3.40.50.720">
    <property type="entry name" value="NAD(P)-binding Rossmann-like Domain"/>
    <property type="match status" value="1"/>
</dbReference>
<dbReference type="EMBL" id="CM001221">
    <property type="protein sequence ID" value="AES95146.1"/>
    <property type="molecule type" value="Genomic_DNA"/>
</dbReference>
<reference evidence="1 3" key="2">
    <citation type="journal article" date="2014" name="BMC Genomics">
        <title>An improved genome release (version Mt4.0) for the model legume Medicago truncatula.</title>
        <authorList>
            <person name="Tang H."/>
            <person name="Krishnakumar V."/>
            <person name="Bidwell S."/>
            <person name="Rosen B."/>
            <person name="Chan A."/>
            <person name="Zhou S."/>
            <person name="Gentzbittel L."/>
            <person name="Childs K.L."/>
            <person name="Yandell M."/>
            <person name="Gundlach H."/>
            <person name="Mayer K.F."/>
            <person name="Schwartz D.C."/>
            <person name="Town C.D."/>
        </authorList>
    </citation>
    <scope>GENOME REANNOTATION</scope>
    <source>
        <strain evidence="2 3">cv. Jemalong A17</strain>
    </source>
</reference>
<accession>G7JW98</accession>
<name>G7JW98_MEDTR</name>
<proteinExistence type="predicted"/>
<evidence type="ECO:0000313" key="3">
    <source>
        <dbReference type="Proteomes" id="UP000002051"/>
    </source>
</evidence>
<dbReference type="HOGENOM" id="CLU_2593412_0_0_1"/>
<dbReference type="InterPro" id="IPR036291">
    <property type="entry name" value="NAD(P)-bd_dom_sf"/>
</dbReference>
<reference evidence="2" key="3">
    <citation type="submission" date="2015-04" db="UniProtKB">
        <authorList>
            <consortium name="EnsemblPlants"/>
        </authorList>
    </citation>
    <scope>IDENTIFICATION</scope>
    <source>
        <strain evidence="2">cv. Jemalong A17</strain>
    </source>
</reference>
<organism evidence="1 3">
    <name type="scientific">Medicago truncatula</name>
    <name type="common">Barrel medic</name>
    <name type="synonym">Medicago tribuloides</name>
    <dbReference type="NCBI Taxonomy" id="3880"/>
    <lineage>
        <taxon>Eukaryota</taxon>
        <taxon>Viridiplantae</taxon>
        <taxon>Streptophyta</taxon>
        <taxon>Embryophyta</taxon>
        <taxon>Tracheophyta</taxon>
        <taxon>Spermatophyta</taxon>
        <taxon>Magnoliopsida</taxon>
        <taxon>eudicotyledons</taxon>
        <taxon>Gunneridae</taxon>
        <taxon>Pentapetalae</taxon>
        <taxon>rosids</taxon>
        <taxon>fabids</taxon>
        <taxon>Fabales</taxon>
        <taxon>Fabaceae</taxon>
        <taxon>Papilionoideae</taxon>
        <taxon>50 kb inversion clade</taxon>
        <taxon>NPAAA clade</taxon>
        <taxon>Hologalegina</taxon>
        <taxon>IRL clade</taxon>
        <taxon>Trifolieae</taxon>
        <taxon>Medicago</taxon>
    </lineage>
</organism>
<dbReference type="OMA" id="THGAFLC"/>
<sequence length="80" mass="8737">MCRRVGVGLIKNVVIDDTYQSIANTSIESFDRVFGGNTHGAFLCTREVVAALRPRFAAYTAAKAAVELEMFFGGSTEEQM</sequence>
<evidence type="ECO:0000313" key="1">
    <source>
        <dbReference type="EMBL" id="AES95146.1"/>
    </source>
</evidence>
<dbReference type="Proteomes" id="UP000002051">
    <property type="component" value="Chromosome 5"/>
</dbReference>
<dbReference type="EnsemblPlants" id="AES95146">
    <property type="protein sequence ID" value="AES95146"/>
    <property type="gene ID" value="MTR_5g022330"/>
</dbReference>
<reference evidence="1 3" key="1">
    <citation type="journal article" date="2011" name="Nature">
        <title>The Medicago genome provides insight into the evolution of rhizobial symbioses.</title>
        <authorList>
            <person name="Young N.D."/>
            <person name="Debelle F."/>
            <person name="Oldroyd G.E."/>
            <person name="Geurts R."/>
            <person name="Cannon S.B."/>
            <person name="Udvardi M.K."/>
            <person name="Benedito V.A."/>
            <person name="Mayer K.F."/>
            <person name="Gouzy J."/>
            <person name="Schoof H."/>
            <person name="Van de Peer Y."/>
            <person name="Proost S."/>
            <person name="Cook D.R."/>
            <person name="Meyers B.C."/>
            <person name="Spannagl M."/>
            <person name="Cheung F."/>
            <person name="De Mita S."/>
            <person name="Krishnakumar V."/>
            <person name="Gundlach H."/>
            <person name="Zhou S."/>
            <person name="Mudge J."/>
            <person name="Bharti A.K."/>
            <person name="Murray J.D."/>
            <person name="Naoumkina M.A."/>
            <person name="Rosen B."/>
            <person name="Silverstein K.A."/>
            <person name="Tang H."/>
            <person name="Rombauts S."/>
            <person name="Zhao P.X."/>
            <person name="Zhou P."/>
            <person name="Barbe V."/>
            <person name="Bardou P."/>
            <person name="Bechner M."/>
            <person name="Bellec A."/>
            <person name="Berger A."/>
            <person name="Berges H."/>
            <person name="Bidwell S."/>
            <person name="Bisseling T."/>
            <person name="Choisne N."/>
            <person name="Couloux A."/>
            <person name="Denny R."/>
            <person name="Deshpande S."/>
            <person name="Dai X."/>
            <person name="Doyle J.J."/>
            <person name="Dudez A.M."/>
            <person name="Farmer A.D."/>
            <person name="Fouteau S."/>
            <person name="Franken C."/>
            <person name="Gibelin C."/>
            <person name="Gish J."/>
            <person name="Goldstein S."/>
            <person name="Gonzalez A.J."/>
            <person name="Green P.J."/>
            <person name="Hallab A."/>
            <person name="Hartog M."/>
            <person name="Hua A."/>
            <person name="Humphray S.J."/>
            <person name="Jeong D.H."/>
            <person name="Jing Y."/>
            <person name="Jocker A."/>
            <person name="Kenton S.M."/>
            <person name="Kim D.J."/>
            <person name="Klee K."/>
            <person name="Lai H."/>
            <person name="Lang C."/>
            <person name="Lin S."/>
            <person name="Macmil S.L."/>
            <person name="Magdelenat G."/>
            <person name="Matthews L."/>
            <person name="McCorrison J."/>
            <person name="Monaghan E.L."/>
            <person name="Mun J.H."/>
            <person name="Najar F.Z."/>
            <person name="Nicholson C."/>
            <person name="Noirot C."/>
            <person name="O'Bleness M."/>
            <person name="Paule C.R."/>
            <person name="Poulain J."/>
            <person name="Prion F."/>
            <person name="Qin B."/>
            <person name="Qu C."/>
            <person name="Retzel E.F."/>
            <person name="Riddle C."/>
            <person name="Sallet E."/>
            <person name="Samain S."/>
            <person name="Samson N."/>
            <person name="Sanders I."/>
            <person name="Saurat O."/>
            <person name="Scarpelli C."/>
            <person name="Schiex T."/>
            <person name="Segurens B."/>
            <person name="Severin A.J."/>
            <person name="Sherrier D.J."/>
            <person name="Shi R."/>
            <person name="Sims S."/>
            <person name="Singer S.R."/>
            <person name="Sinharoy S."/>
            <person name="Sterck L."/>
            <person name="Viollet A."/>
            <person name="Wang B.B."/>
            <person name="Wang K."/>
            <person name="Wang M."/>
            <person name="Wang X."/>
            <person name="Warfsmann J."/>
            <person name="Weissenbach J."/>
            <person name="White D.D."/>
            <person name="White J.D."/>
            <person name="Wiley G.B."/>
            <person name="Wincker P."/>
            <person name="Xing Y."/>
            <person name="Yang L."/>
            <person name="Yao Z."/>
            <person name="Ying F."/>
            <person name="Zhai J."/>
            <person name="Zhou L."/>
            <person name="Zuber A."/>
            <person name="Denarie J."/>
            <person name="Dixon R.A."/>
            <person name="May G.D."/>
            <person name="Schwartz D.C."/>
            <person name="Rogers J."/>
            <person name="Quetier F."/>
            <person name="Town C.D."/>
            <person name="Roe B.A."/>
        </authorList>
    </citation>
    <scope>NUCLEOTIDE SEQUENCE [LARGE SCALE GENOMIC DNA]</scope>
    <source>
        <strain evidence="1">A17</strain>
        <strain evidence="2 3">cv. Jemalong A17</strain>
    </source>
</reference>
<evidence type="ECO:0000313" key="2">
    <source>
        <dbReference type="EnsemblPlants" id="AES95146"/>
    </source>
</evidence>
<gene>
    <name evidence="1" type="ordered locus">MTR_5g022330</name>
</gene>
<dbReference type="SUPFAM" id="SSF51735">
    <property type="entry name" value="NAD(P)-binding Rossmann-fold domains"/>
    <property type="match status" value="1"/>
</dbReference>
<dbReference type="AlphaFoldDB" id="G7JW98"/>
<dbReference type="PaxDb" id="3880-AES95146"/>
<protein>
    <submittedName>
        <fullName evidence="1 2">Uncharacterized protein</fullName>
    </submittedName>
</protein>